<sequence>MNVGTTQKKTAGKGHRSQKQRTEEVLLELRDLIAEHDLPPGTRLQELELAHQFNTSRSVVREVLGALEQRGFINRIPNRGAVVARLNPTEVYEIFDVREVLEGLCTHQATLNAPPKTWDFYIELFGSTMEKAIAEGEVEHYIDALEELRSEIIRWADNTHAANFLDLVLDKARIIKRRVTLLHGRAAIGREMHLEMLKHMRAGDAAAAEEMKKRIIRSAKEWLQRYQNFLM</sequence>
<dbReference type="Gene3D" id="1.10.10.10">
    <property type="entry name" value="Winged helix-like DNA-binding domain superfamily/Winged helix DNA-binding domain"/>
    <property type="match status" value="1"/>
</dbReference>
<dbReference type="Pfam" id="PF00392">
    <property type="entry name" value="GntR"/>
    <property type="match status" value="1"/>
</dbReference>
<keyword evidence="2" id="KW-0238">DNA-binding</keyword>
<dbReference type="CDD" id="cd07377">
    <property type="entry name" value="WHTH_GntR"/>
    <property type="match status" value="1"/>
</dbReference>
<comment type="caution">
    <text evidence="6">The sequence shown here is derived from an EMBL/GenBank/DDBJ whole genome shotgun (WGS) entry which is preliminary data.</text>
</comment>
<keyword evidence="7" id="KW-1185">Reference proteome</keyword>
<gene>
    <name evidence="6" type="ORF">HOP60_09375</name>
</gene>
<dbReference type="SMART" id="SM00895">
    <property type="entry name" value="FCD"/>
    <property type="match status" value="1"/>
</dbReference>
<dbReference type="InterPro" id="IPR000524">
    <property type="entry name" value="Tscrpt_reg_HTH_GntR"/>
</dbReference>
<evidence type="ECO:0000259" key="5">
    <source>
        <dbReference type="PROSITE" id="PS50949"/>
    </source>
</evidence>
<feature type="compositionally biased region" description="Basic residues" evidence="4">
    <location>
        <begin position="10"/>
        <end position="19"/>
    </location>
</feature>
<protein>
    <submittedName>
        <fullName evidence="6">GntR family transcriptional regulator</fullName>
    </submittedName>
</protein>
<organism evidence="6 7">
    <name type="scientific">Billgrantia desiderata</name>
    <dbReference type="NCBI Taxonomy" id="52021"/>
    <lineage>
        <taxon>Bacteria</taxon>
        <taxon>Pseudomonadati</taxon>
        <taxon>Pseudomonadota</taxon>
        <taxon>Gammaproteobacteria</taxon>
        <taxon>Oceanospirillales</taxon>
        <taxon>Halomonadaceae</taxon>
        <taxon>Billgrantia</taxon>
    </lineage>
</organism>
<evidence type="ECO:0000313" key="6">
    <source>
        <dbReference type="EMBL" id="MCE8046939.1"/>
    </source>
</evidence>
<dbReference type="PROSITE" id="PS50949">
    <property type="entry name" value="HTH_GNTR"/>
    <property type="match status" value="1"/>
</dbReference>
<reference evidence="6 7" key="1">
    <citation type="journal article" date="2021" name="Front. Microbiol.">
        <title>Aerobic Denitrification and Heterotrophic Sulfur Oxidation in the Genus Halomonas Revealed by Six Novel Species Characterizations and Genome-Based Analysis.</title>
        <authorList>
            <person name="Wang L."/>
            <person name="Shao Z."/>
        </authorList>
    </citation>
    <scope>NUCLEOTIDE SEQUENCE [LARGE SCALE GENOMIC DNA]</scope>
    <source>
        <strain evidence="6 7">MCCC 1A05748</strain>
    </source>
</reference>
<dbReference type="SUPFAM" id="SSF48008">
    <property type="entry name" value="GntR ligand-binding domain-like"/>
    <property type="match status" value="1"/>
</dbReference>
<dbReference type="PANTHER" id="PTHR43537:SF52">
    <property type="entry name" value="FATTY ACID METABOLISM REGULATOR PROTEIN"/>
    <property type="match status" value="1"/>
</dbReference>
<proteinExistence type="predicted"/>
<keyword evidence="1" id="KW-0805">Transcription regulation</keyword>
<dbReference type="InterPro" id="IPR011711">
    <property type="entry name" value="GntR_C"/>
</dbReference>
<evidence type="ECO:0000256" key="1">
    <source>
        <dbReference type="ARBA" id="ARBA00023015"/>
    </source>
</evidence>
<dbReference type="InterPro" id="IPR036388">
    <property type="entry name" value="WH-like_DNA-bd_sf"/>
</dbReference>
<dbReference type="Proteomes" id="UP001320154">
    <property type="component" value="Unassembled WGS sequence"/>
</dbReference>
<dbReference type="InterPro" id="IPR008920">
    <property type="entry name" value="TF_FadR/GntR_C"/>
</dbReference>
<evidence type="ECO:0000256" key="4">
    <source>
        <dbReference type="SAM" id="MobiDB-lite"/>
    </source>
</evidence>
<accession>A0ABS9B427</accession>
<keyword evidence="3" id="KW-0804">Transcription</keyword>
<evidence type="ECO:0000256" key="2">
    <source>
        <dbReference type="ARBA" id="ARBA00023125"/>
    </source>
</evidence>
<dbReference type="PANTHER" id="PTHR43537">
    <property type="entry name" value="TRANSCRIPTIONAL REGULATOR, GNTR FAMILY"/>
    <property type="match status" value="1"/>
</dbReference>
<evidence type="ECO:0000256" key="3">
    <source>
        <dbReference type="ARBA" id="ARBA00023163"/>
    </source>
</evidence>
<dbReference type="RefSeq" id="WP_234250411.1">
    <property type="nucleotide sequence ID" value="NZ_JABFTQ010000005.1"/>
</dbReference>
<evidence type="ECO:0000313" key="7">
    <source>
        <dbReference type="Proteomes" id="UP001320154"/>
    </source>
</evidence>
<feature type="region of interest" description="Disordered" evidence="4">
    <location>
        <begin position="1"/>
        <end position="22"/>
    </location>
</feature>
<dbReference type="Gene3D" id="1.20.120.530">
    <property type="entry name" value="GntR ligand-binding domain-like"/>
    <property type="match status" value="1"/>
</dbReference>
<feature type="domain" description="HTH gntR-type" evidence="5">
    <location>
        <begin position="19"/>
        <end position="86"/>
    </location>
</feature>
<dbReference type="SMART" id="SM00345">
    <property type="entry name" value="HTH_GNTR"/>
    <property type="match status" value="1"/>
</dbReference>
<dbReference type="EMBL" id="JABFTQ010000005">
    <property type="protein sequence ID" value="MCE8046939.1"/>
    <property type="molecule type" value="Genomic_DNA"/>
</dbReference>
<dbReference type="Pfam" id="PF07729">
    <property type="entry name" value="FCD"/>
    <property type="match status" value="1"/>
</dbReference>
<dbReference type="InterPro" id="IPR036390">
    <property type="entry name" value="WH_DNA-bd_sf"/>
</dbReference>
<dbReference type="SUPFAM" id="SSF46785">
    <property type="entry name" value="Winged helix' DNA-binding domain"/>
    <property type="match status" value="1"/>
</dbReference>
<name>A0ABS9B427_9GAMM</name>